<comment type="caution">
    <text evidence="1">The sequence shown here is derived from an EMBL/GenBank/DDBJ whole genome shotgun (WGS) entry which is preliminary data.</text>
</comment>
<protein>
    <submittedName>
        <fullName evidence="1">Uncharacterized protein</fullName>
    </submittedName>
</protein>
<dbReference type="AlphaFoldDB" id="W1VDS2"/>
<dbReference type="Proteomes" id="UP000018852">
    <property type="component" value="Unassembled WGS sequence"/>
</dbReference>
<reference evidence="1 2" key="1">
    <citation type="submission" date="2013-12" db="EMBL/GenBank/DDBJ databases">
        <title>A Varibaculum cambriense genome reconstructed from a premature infant gut community with otherwise low bacterial novelty that shifts toward anaerobic metabolism during the third week of life.</title>
        <authorList>
            <person name="Brown C.T."/>
            <person name="Sharon I."/>
            <person name="Thomas B.C."/>
            <person name="Castelle C.J."/>
            <person name="Morowitz M.J."/>
            <person name="Banfield J.F."/>
        </authorList>
    </citation>
    <scope>NUCLEOTIDE SEQUENCE [LARGE SCALE GENOMIC DNA]</scope>
    <source>
        <strain evidence="2">DORA_12</strain>
    </source>
</reference>
<feature type="non-terminal residue" evidence="1">
    <location>
        <position position="1"/>
    </location>
</feature>
<accession>W1VDS2</accession>
<proteinExistence type="predicted"/>
<organism evidence="1 2">
    <name type="scientific">Actinomyces urogenitalis DORA_12</name>
    <dbReference type="NCBI Taxonomy" id="1403939"/>
    <lineage>
        <taxon>Bacteria</taxon>
        <taxon>Bacillati</taxon>
        <taxon>Actinomycetota</taxon>
        <taxon>Actinomycetes</taxon>
        <taxon>Actinomycetales</taxon>
        <taxon>Actinomycetaceae</taxon>
        <taxon>Actinomyces</taxon>
    </lineage>
</organism>
<sequence length="30" mass="3261">GERLEEALPAQVLGWGEPVGSLIALLRAWE</sequence>
<evidence type="ECO:0000313" key="2">
    <source>
        <dbReference type="Proteomes" id="UP000018852"/>
    </source>
</evidence>
<dbReference type="EMBL" id="AZLV01001005">
    <property type="protein sequence ID" value="ETJ02164.1"/>
    <property type="molecule type" value="Genomic_DNA"/>
</dbReference>
<gene>
    <name evidence="1" type="ORF">Q605_AUC01005G0003</name>
</gene>
<evidence type="ECO:0000313" key="1">
    <source>
        <dbReference type="EMBL" id="ETJ02164.1"/>
    </source>
</evidence>
<name>W1VDS2_9ACTO</name>